<organism evidence="2 3">
    <name type="scientific">Burkholderia anthina</name>
    <dbReference type="NCBI Taxonomy" id="179879"/>
    <lineage>
        <taxon>Bacteria</taxon>
        <taxon>Pseudomonadati</taxon>
        <taxon>Pseudomonadota</taxon>
        <taxon>Betaproteobacteria</taxon>
        <taxon>Burkholderiales</taxon>
        <taxon>Burkholderiaceae</taxon>
        <taxon>Burkholderia</taxon>
        <taxon>Burkholderia cepacia complex</taxon>
    </lineage>
</organism>
<dbReference type="AlphaFoldDB" id="A0A6P2G8R3"/>
<evidence type="ECO:0000313" key="3">
    <source>
        <dbReference type="Proteomes" id="UP000494201"/>
    </source>
</evidence>
<gene>
    <name evidence="2" type="ORF">BAN20980_02654</name>
    <name evidence="1" type="ORF">JQK92_32710</name>
</gene>
<evidence type="ECO:0000313" key="4">
    <source>
        <dbReference type="Proteomes" id="UP000755577"/>
    </source>
</evidence>
<keyword evidence="4" id="KW-1185">Reference proteome</keyword>
<dbReference type="RefSeq" id="WP_174926361.1">
    <property type="nucleotide sequence ID" value="NZ_CABVLY010000008.1"/>
</dbReference>
<accession>A0A6P2G8R3</accession>
<evidence type="ECO:0000313" key="1">
    <source>
        <dbReference type="EMBL" id="MBM2771170.1"/>
    </source>
</evidence>
<protein>
    <submittedName>
        <fullName evidence="2">Uncharacterized protein</fullName>
    </submittedName>
</protein>
<dbReference type="GeneID" id="56500693"/>
<reference evidence="1 4" key="2">
    <citation type="submission" date="2021-02" db="EMBL/GenBank/DDBJ databases">
        <title>Draft genome of the type strains Burkholderia anthina DSM16086.</title>
        <authorList>
            <person name="Hertel R."/>
            <person name="Meissner J."/>
            <person name="Poehlein A."/>
            <person name="Daniel R."/>
            <person name="Commichau F.M."/>
        </authorList>
    </citation>
    <scope>NUCLEOTIDE SEQUENCE [LARGE SCALE GENOMIC DNA]</scope>
    <source>
        <strain evidence="1 4">DSM 16086</strain>
    </source>
</reference>
<name>A0A6P2G8R3_9BURK</name>
<dbReference type="Proteomes" id="UP000494201">
    <property type="component" value="Unassembled WGS sequence"/>
</dbReference>
<dbReference type="Proteomes" id="UP000755577">
    <property type="component" value="Unassembled WGS sequence"/>
</dbReference>
<sequence>MTCTMKRGIENDADTTIVRELVQRIGGAAAHVLNAFACIAPALASNPAQAAAREAGRHDTGVA</sequence>
<dbReference type="EMBL" id="CABVLY010000008">
    <property type="protein sequence ID" value="VVU49947.1"/>
    <property type="molecule type" value="Genomic_DNA"/>
</dbReference>
<dbReference type="EMBL" id="JAFCIQ010000038">
    <property type="protein sequence ID" value="MBM2771170.1"/>
    <property type="molecule type" value="Genomic_DNA"/>
</dbReference>
<reference evidence="2 3" key="1">
    <citation type="submission" date="2019-09" db="EMBL/GenBank/DDBJ databases">
        <authorList>
            <person name="Depoorter E."/>
        </authorList>
    </citation>
    <scope>NUCLEOTIDE SEQUENCE [LARGE SCALE GENOMIC DNA]</scope>
    <source>
        <strain evidence="2">LMG 20980</strain>
    </source>
</reference>
<evidence type="ECO:0000313" key="2">
    <source>
        <dbReference type="EMBL" id="VVU49947.1"/>
    </source>
</evidence>
<proteinExistence type="predicted"/>